<feature type="modified residue" description="4-aspartylphosphate" evidence="1">
    <location>
        <position position="76"/>
    </location>
</feature>
<name>A0A3N4NLS4_9FLAO</name>
<keyword evidence="1" id="KW-0597">Phosphoprotein</keyword>
<gene>
    <name evidence="3" type="ORF">EGM88_08950</name>
</gene>
<accession>A0A3N4NLS4</accession>
<keyword evidence="4" id="KW-1185">Reference proteome</keyword>
<evidence type="ECO:0000256" key="1">
    <source>
        <dbReference type="PROSITE-ProRule" id="PRU00169"/>
    </source>
</evidence>
<dbReference type="InterPro" id="IPR001789">
    <property type="entry name" value="Sig_transdc_resp-reg_receiver"/>
</dbReference>
<dbReference type="GO" id="GO:0003677">
    <property type="term" value="F:DNA binding"/>
    <property type="evidence" value="ECO:0007669"/>
    <property type="project" value="UniProtKB-KW"/>
</dbReference>
<dbReference type="SMART" id="SM00448">
    <property type="entry name" value="REC"/>
    <property type="match status" value="1"/>
</dbReference>
<dbReference type="InterPro" id="IPR011006">
    <property type="entry name" value="CheY-like_superfamily"/>
</dbReference>
<dbReference type="SUPFAM" id="SSF52172">
    <property type="entry name" value="CheY-like"/>
    <property type="match status" value="1"/>
</dbReference>
<dbReference type="PROSITE" id="PS50110">
    <property type="entry name" value="RESPONSE_REGULATORY"/>
    <property type="match status" value="1"/>
</dbReference>
<dbReference type="Pfam" id="PF00072">
    <property type="entry name" value="Response_reg"/>
    <property type="match status" value="1"/>
</dbReference>
<comment type="caution">
    <text evidence="3">The sequence shown here is derived from an EMBL/GenBank/DDBJ whole genome shotgun (WGS) entry which is preliminary data.</text>
</comment>
<feature type="domain" description="Response regulatory" evidence="2">
    <location>
        <begin position="16"/>
        <end position="148"/>
    </location>
</feature>
<protein>
    <submittedName>
        <fullName evidence="3">DNA-binding response regulator</fullName>
    </submittedName>
</protein>
<evidence type="ECO:0000313" key="3">
    <source>
        <dbReference type="EMBL" id="RPD96485.1"/>
    </source>
</evidence>
<dbReference type="EMBL" id="RPFJ01000011">
    <property type="protein sequence ID" value="RPD96485.1"/>
    <property type="molecule type" value="Genomic_DNA"/>
</dbReference>
<reference evidence="3 4" key="1">
    <citation type="submission" date="2018-11" db="EMBL/GenBank/DDBJ databases">
        <title>Aureibaculum marinum gen. nov., sp. nov., a member of the family Flavobacteriaceae isolated from the Bohai Sea.</title>
        <authorList>
            <person name="Ji X."/>
        </authorList>
    </citation>
    <scope>NUCLEOTIDE SEQUENCE [LARGE SCALE GENOMIC DNA]</scope>
    <source>
        <strain evidence="3 4">BH-SD17</strain>
    </source>
</reference>
<dbReference type="AlphaFoldDB" id="A0A3N4NLS4"/>
<keyword evidence="3" id="KW-0238">DNA-binding</keyword>
<dbReference type="Proteomes" id="UP000270856">
    <property type="component" value="Unassembled WGS sequence"/>
</dbReference>
<evidence type="ECO:0000259" key="2">
    <source>
        <dbReference type="PROSITE" id="PS50110"/>
    </source>
</evidence>
<dbReference type="Gene3D" id="3.40.50.2300">
    <property type="match status" value="1"/>
</dbReference>
<organism evidence="3 4">
    <name type="scientific">Aureibaculum marinum</name>
    <dbReference type="NCBI Taxonomy" id="2487930"/>
    <lineage>
        <taxon>Bacteria</taxon>
        <taxon>Pseudomonadati</taxon>
        <taxon>Bacteroidota</taxon>
        <taxon>Flavobacteriia</taxon>
        <taxon>Flavobacteriales</taxon>
        <taxon>Flavobacteriaceae</taxon>
        <taxon>Aureibaculum</taxon>
    </lineage>
</organism>
<proteinExistence type="predicted"/>
<dbReference type="OrthoDB" id="651456at2"/>
<dbReference type="GO" id="GO:0000160">
    <property type="term" value="P:phosphorelay signal transduction system"/>
    <property type="evidence" value="ECO:0007669"/>
    <property type="project" value="InterPro"/>
</dbReference>
<sequence length="171" mass="19298">MSMRNNPTDNIENGNTILIVEDNVLLSDAIEMMIKLLPVKESLKKIEIRKATDYESGVVNILEIAKRGCLDTVILDINLGKLDKNEKKTGLELGVLIRKHTPKTKIIVFTSHCDELRINTILKSIKPEGFLIKDGNTDHNKFQEIVLNVIGGKIYYSDAVVEVMHKKTQNK</sequence>
<dbReference type="RefSeq" id="WP_123897669.1">
    <property type="nucleotide sequence ID" value="NZ_RPFJ01000011.1"/>
</dbReference>
<evidence type="ECO:0000313" key="4">
    <source>
        <dbReference type="Proteomes" id="UP000270856"/>
    </source>
</evidence>